<reference evidence="2 3" key="1">
    <citation type="submission" date="2023-08" db="EMBL/GenBank/DDBJ databases">
        <authorList>
            <person name="Folkvardsen B D."/>
            <person name="Norman A."/>
        </authorList>
    </citation>
    <scope>NUCLEOTIDE SEQUENCE [LARGE SCALE GENOMIC DNA]</scope>
    <source>
        <strain evidence="2 3">Mu0050</strain>
    </source>
</reference>
<feature type="domain" description="Amidohydrolase 3" evidence="1">
    <location>
        <begin position="37"/>
        <end position="444"/>
    </location>
</feature>
<dbReference type="RefSeq" id="WP_316512389.1">
    <property type="nucleotide sequence ID" value="NZ_OY726395.1"/>
</dbReference>
<sequence>MLIRNATLLDGGVVDIRVGPVISAVAAELSAGPGEPVLDAGHGCVLPGLHDHHVHLRAAAAAAASVRVGPGEAEDAAALAGILAAATPGADGWIRAVGYHDAVAGPLDRQLLDTVSPPLPVRVQHRSGALWTLNSAALREIGLAGHPDGRFRRGDGELVLPDNPPSLAAIGEQFGRYGVTGVTDATPGQGRGDLDDIAAARLSGQLPQRVHCMAPATLAHDEIAGLTLGPAKMILDDDSLDLDALTAWIGAARDRDHPVAVHCVTAAQLVVTLAALRVAGTHPGDRVEHAAMVPDDLIADLADLRVTVVTQPNFVAERGDQYLTDVPADEHGQLWRVGALREAGVRLALSTDVPFGAGDPWAAMRAATTRRTRSGAVLGEHERVSAHTALTMFLGSAEQPDRPRTVAPGTPGDLCVLRARPAEVLARLDADLVAATVIAGEVVYRSVR</sequence>
<dbReference type="Pfam" id="PF07969">
    <property type="entry name" value="Amidohydro_3"/>
    <property type="match status" value="1"/>
</dbReference>
<evidence type="ECO:0000313" key="2">
    <source>
        <dbReference type="EMBL" id="CAJ1586387.1"/>
    </source>
</evidence>
<dbReference type="Gene3D" id="2.30.40.10">
    <property type="entry name" value="Urease, subunit C, domain 1"/>
    <property type="match status" value="1"/>
</dbReference>
<dbReference type="SUPFAM" id="SSF51556">
    <property type="entry name" value="Metallo-dependent hydrolases"/>
    <property type="match status" value="1"/>
</dbReference>
<evidence type="ECO:0000313" key="3">
    <source>
        <dbReference type="Proteomes" id="UP001190466"/>
    </source>
</evidence>
<dbReference type="InterPro" id="IPR032466">
    <property type="entry name" value="Metal_Hydrolase"/>
</dbReference>
<dbReference type="Gene3D" id="3.20.20.140">
    <property type="entry name" value="Metal-dependent hydrolases"/>
    <property type="match status" value="2"/>
</dbReference>
<protein>
    <submittedName>
        <fullName evidence="2">Amidohydrolase family protein</fullName>
    </submittedName>
</protein>
<dbReference type="Proteomes" id="UP001190466">
    <property type="component" value="Chromosome"/>
</dbReference>
<gene>
    <name evidence="2" type="ORF">MU0050_004247</name>
</gene>
<name>A0ABM9MJ09_9MYCO</name>
<keyword evidence="3" id="KW-1185">Reference proteome</keyword>
<dbReference type="SUPFAM" id="SSF51338">
    <property type="entry name" value="Composite domain of metallo-dependent hydrolases"/>
    <property type="match status" value="1"/>
</dbReference>
<dbReference type="PANTHER" id="PTHR22642">
    <property type="entry name" value="IMIDAZOLONEPROPIONASE"/>
    <property type="match status" value="1"/>
</dbReference>
<organism evidence="2 3">
    <name type="scientific">[Mycobacterium] wendilense</name>
    <dbReference type="NCBI Taxonomy" id="3064284"/>
    <lineage>
        <taxon>Bacteria</taxon>
        <taxon>Bacillati</taxon>
        <taxon>Actinomycetota</taxon>
        <taxon>Actinomycetes</taxon>
        <taxon>Mycobacteriales</taxon>
        <taxon>Mycobacteriaceae</taxon>
        <taxon>Mycolicibacter</taxon>
    </lineage>
</organism>
<accession>A0ABM9MJ09</accession>
<proteinExistence type="predicted"/>
<dbReference type="InterPro" id="IPR011059">
    <property type="entry name" value="Metal-dep_hydrolase_composite"/>
</dbReference>
<evidence type="ECO:0000259" key="1">
    <source>
        <dbReference type="Pfam" id="PF07969"/>
    </source>
</evidence>
<dbReference type="EMBL" id="OY726395">
    <property type="protein sequence ID" value="CAJ1586387.1"/>
    <property type="molecule type" value="Genomic_DNA"/>
</dbReference>
<dbReference type="PANTHER" id="PTHR22642:SF2">
    <property type="entry name" value="PROTEIN LONG AFTER FAR-RED 3"/>
    <property type="match status" value="1"/>
</dbReference>
<dbReference type="InterPro" id="IPR013108">
    <property type="entry name" value="Amidohydro_3"/>
</dbReference>